<feature type="transmembrane region" description="Helical" evidence="9">
    <location>
        <begin position="122"/>
        <end position="143"/>
    </location>
</feature>
<dbReference type="PANTHER" id="PTHR12791">
    <property type="entry name" value="GOLGI SNARE BET1-RELATED"/>
    <property type="match status" value="1"/>
</dbReference>
<keyword evidence="3 9" id="KW-0812">Transmembrane</keyword>
<keyword evidence="5 9" id="KW-1133">Transmembrane helix</keyword>
<feature type="domain" description="T-SNARE coiled-coil homology" evidence="10">
    <location>
        <begin position="47"/>
        <end position="109"/>
    </location>
</feature>
<sequence>MSFTARSALPGPLRRWSHRHNDGVTRCSALCSYPTTAMSTSRGRVEDTYEAQNDQRLDELHSKIRTLRGITTDINDDVERQNLILDDTGNSFSSFGATLAQTSRRAGQAFGIGQGGLKSWRVAMYVVLGFIGLWLSLKIFWWWRSG</sequence>
<dbReference type="GO" id="GO:0000139">
    <property type="term" value="C:Golgi membrane"/>
    <property type="evidence" value="ECO:0007669"/>
    <property type="project" value="UniProtKB-SubCell"/>
</dbReference>
<proteinExistence type="predicted"/>
<organism evidence="11 12">
    <name type="scientific">Armillaria borealis</name>
    <dbReference type="NCBI Taxonomy" id="47425"/>
    <lineage>
        <taxon>Eukaryota</taxon>
        <taxon>Fungi</taxon>
        <taxon>Dikarya</taxon>
        <taxon>Basidiomycota</taxon>
        <taxon>Agaricomycotina</taxon>
        <taxon>Agaricomycetes</taxon>
        <taxon>Agaricomycetidae</taxon>
        <taxon>Agaricales</taxon>
        <taxon>Marasmiineae</taxon>
        <taxon>Physalacriaceae</taxon>
        <taxon>Armillaria</taxon>
    </lineage>
</organism>
<evidence type="ECO:0000313" key="12">
    <source>
        <dbReference type="Proteomes" id="UP001175226"/>
    </source>
</evidence>
<evidence type="ECO:0000256" key="9">
    <source>
        <dbReference type="SAM" id="Phobius"/>
    </source>
</evidence>
<name>A0AA39JB75_9AGAR</name>
<evidence type="ECO:0000256" key="3">
    <source>
        <dbReference type="ARBA" id="ARBA00022692"/>
    </source>
</evidence>
<dbReference type="Gene3D" id="1.20.5.110">
    <property type="match status" value="1"/>
</dbReference>
<dbReference type="AlphaFoldDB" id="A0AA39JB75"/>
<comment type="subcellular location">
    <subcellularLocation>
        <location evidence="8">Endomembrane system</location>
        <topology evidence="8">Single-pass type IV membrane protein</topology>
    </subcellularLocation>
    <subcellularLocation>
        <location evidence="1">Golgi apparatus membrane</location>
    </subcellularLocation>
</comment>
<dbReference type="GO" id="GO:0015031">
    <property type="term" value="P:protein transport"/>
    <property type="evidence" value="ECO:0007669"/>
    <property type="project" value="UniProtKB-KW"/>
</dbReference>
<keyword evidence="7 9" id="KW-0472">Membrane</keyword>
<dbReference type="SMART" id="SM00397">
    <property type="entry name" value="t_SNARE"/>
    <property type="match status" value="1"/>
</dbReference>
<dbReference type="SUPFAM" id="SSF58038">
    <property type="entry name" value="SNARE fusion complex"/>
    <property type="match status" value="1"/>
</dbReference>
<evidence type="ECO:0000256" key="8">
    <source>
        <dbReference type="ARBA" id="ARBA00046280"/>
    </source>
</evidence>
<dbReference type="PROSITE" id="PS50192">
    <property type="entry name" value="T_SNARE"/>
    <property type="match status" value="1"/>
</dbReference>
<evidence type="ECO:0000259" key="10">
    <source>
        <dbReference type="PROSITE" id="PS50192"/>
    </source>
</evidence>
<reference evidence="11" key="1">
    <citation type="submission" date="2023-06" db="EMBL/GenBank/DDBJ databases">
        <authorList>
            <consortium name="Lawrence Berkeley National Laboratory"/>
            <person name="Ahrendt S."/>
            <person name="Sahu N."/>
            <person name="Indic B."/>
            <person name="Wong-Bajracharya J."/>
            <person name="Merenyi Z."/>
            <person name="Ke H.-M."/>
            <person name="Monk M."/>
            <person name="Kocsube S."/>
            <person name="Drula E."/>
            <person name="Lipzen A."/>
            <person name="Balint B."/>
            <person name="Henrissat B."/>
            <person name="Andreopoulos B."/>
            <person name="Martin F.M."/>
            <person name="Harder C.B."/>
            <person name="Rigling D."/>
            <person name="Ford K.L."/>
            <person name="Foster G.D."/>
            <person name="Pangilinan J."/>
            <person name="Papanicolaou A."/>
            <person name="Barry K."/>
            <person name="LaButti K."/>
            <person name="Viragh M."/>
            <person name="Koriabine M."/>
            <person name="Yan M."/>
            <person name="Riley R."/>
            <person name="Champramary S."/>
            <person name="Plett K.L."/>
            <person name="Tsai I.J."/>
            <person name="Slot J."/>
            <person name="Sipos G."/>
            <person name="Plett J."/>
            <person name="Nagy L.G."/>
            <person name="Grigoriev I.V."/>
        </authorList>
    </citation>
    <scope>NUCLEOTIDE SEQUENCE</scope>
    <source>
        <strain evidence="11">FPL87.14</strain>
    </source>
</reference>
<evidence type="ECO:0000256" key="1">
    <source>
        <dbReference type="ARBA" id="ARBA00004394"/>
    </source>
</evidence>
<dbReference type="Proteomes" id="UP001175226">
    <property type="component" value="Unassembled WGS sequence"/>
</dbReference>
<dbReference type="EMBL" id="JAUEPT010000041">
    <property type="protein sequence ID" value="KAK0438780.1"/>
    <property type="molecule type" value="Genomic_DNA"/>
</dbReference>
<keyword evidence="4" id="KW-0653">Protein transport</keyword>
<dbReference type="CDD" id="cd15853">
    <property type="entry name" value="SNARE_Bet1"/>
    <property type="match status" value="1"/>
</dbReference>
<comment type="caution">
    <text evidence="11">The sequence shown here is derived from an EMBL/GenBank/DDBJ whole genome shotgun (WGS) entry which is preliminary data.</text>
</comment>
<keyword evidence="6" id="KW-0333">Golgi apparatus</keyword>
<evidence type="ECO:0000256" key="4">
    <source>
        <dbReference type="ARBA" id="ARBA00022927"/>
    </source>
</evidence>
<protein>
    <recommendedName>
        <fullName evidence="10">t-SNARE coiled-coil homology domain-containing protein</fullName>
    </recommendedName>
</protein>
<dbReference type="InterPro" id="IPR000727">
    <property type="entry name" value="T_SNARE_dom"/>
</dbReference>
<evidence type="ECO:0000256" key="5">
    <source>
        <dbReference type="ARBA" id="ARBA00022989"/>
    </source>
</evidence>
<dbReference type="InterPro" id="IPR039899">
    <property type="entry name" value="BET1_SNARE"/>
</dbReference>
<gene>
    <name evidence="11" type="ORF">EV421DRAFT_939790</name>
</gene>
<evidence type="ECO:0000313" key="11">
    <source>
        <dbReference type="EMBL" id="KAK0438780.1"/>
    </source>
</evidence>
<accession>A0AA39JB75</accession>
<evidence type="ECO:0000256" key="6">
    <source>
        <dbReference type="ARBA" id="ARBA00023034"/>
    </source>
</evidence>
<keyword evidence="12" id="KW-1185">Reference proteome</keyword>
<keyword evidence="2" id="KW-0813">Transport</keyword>
<evidence type="ECO:0000256" key="2">
    <source>
        <dbReference type="ARBA" id="ARBA00022448"/>
    </source>
</evidence>
<evidence type="ECO:0000256" key="7">
    <source>
        <dbReference type="ARBA" id="ARBA00023136"/>
    </source>
</evidence>